<comment type="caution">
    <text evidence="1">The sequence shown here is derived from an EMBL/GenBank/DDBJ whole genome shotgun (WGS) entry which is preliminary data.</text>
</comment>
<sequence length="147" mass="17194">MEKIKAGIEHYGWYVIQVLEDDNNPPFGYSIGLFETFGHPEVLIVGLKLELIHSLINIIGEQIRNGETFQESHFYSDILTNYQCYFTSVNPESYNDYVYQAINYYNESNFPLLQYIYPTVKGIYPWEAEWPEEIAYLQPILGKSPYA</sequence>
<name>A0A512BC15_9BACT</name>
<evidence type="ECO:0000313" key="2">
    <source>
        <dbReference type="Proteomes" id="UP000321513"/>
    </source>
</evidence>
<dbReference type="AlphaFoldDB" id="A0A512BC15"/>
<proteinExistence type="predicted"/>
<accession>A0A512BC15</accession>
<dbReference type="Proteomes" id="UP000321513">
    <property type="component" value="Unassembled WGS sequence"/>
</dbReference>
<organism evidence="1 2">
    <name type="scientific">Segetibacter aerophilus</name>
    <dbReference type="NCBI Taxonomy" id="670293"/>
    <lineage>
        <taxon>Bacteria</taxon>
        <taxon>Pseudomonadati</taxon>
        <taxon>Bacteroidota</taxon>
        <taxon>Chitinophagia</taxon>
        <taxon>Chitinophagales</taxon>
        <taxon>Chitinophagaceae</taxon>
        <taxon>Segetibacter</taxon>
    </lineage>
</organism>
<dbReference type="Pfam" id="PF14081">
    <property type="entry name" value="DUF4262"/>
    <property type="match status" value="1"/>
</dbReference>
<reference evidence="1 2" key="1">
    <citation type="submission" date="2019-07" db="EMBL/GenBank/DDBJ databases">
        <title>Whole genome shotgun sequence of Segetibacter aerophilus NBRC 106135.</title>
        <authorList>
            <person name="Hosoyama A."/>
            <person name="Uohara A."/>
            <person name="Ohji S."/>
            <person name="Ichikawa N."/>
        </authorList>
    </citation>
    <scope>NUCLEOTIDE SEQUENCE [LARGE SCALE GENOMIC DNA]</scope>
    <source>
        <strain evidence="1 2">NBRC 106135</strain>
    </source>
</reference>
<dbReference type="EMBL" id="BJYT01000006">
    <property type="protein sequence ID" value="GEO09511.1"/>
    <property type="molecule type" value="Genomic_DNA"/>
</dbReference>
<evidence type="ECO:0008006" key="3">
    <source>
        <dbReference type="Google" id="ProtNLM"/>
    </source>
</evidence>
<evidence type="ECO:0000313" key="1">
    <source>
        <dbReference type="EMBL" id="GEO09511.1"/>
    </source>
</evidence>
<keyword evidence="2" id="KW-1185">Reference proteome</keyword>
<dbReference type="OrthoDB" id="9793188at2"/>
<dbReference type="InterPro" id="IPR025358">
    <property type="entry name" value="DUF4262"/>
</dbReference>
<protein>
    <recommendedName>
        <fullName evidence="3">DUF4262 domain-containing protein</fullName>
    </recommendedName>
</protein>
<gene>
    <name evidence="1" type="ORF">SAE01_20070</name>
</gene>
<dbReference type="RefSeq" id="WP_147203625.1">
    <property type="nucleotide sequence ID" value="NZ_BJYT01000006.1"/>
</dbReference>